<dbReference type="OrthoDB" id="9788822at2"/>
<comment type="catalytic activity">
    <reaction evidence="5 6">
        <text>L-glutamine + H2O = L-glutamate + NH4(+)</text>
        <dbReference type="Rhea" id="RHEA:15889"/>
        <dbReference type="ChEBI" id="CHEBI:15377"/>
        <dbReference type="ChEBI" id="CHEBI:28938"/>
        <dbReference type="ChEBI" id="CHEBI:29985"/>
        <dbReference type="ChEBI" id="CHEBI:58359"/>
        <dbReference type="EC" id="3.5.1.2"/>
    </reaction>
</comment>
<evidence type="ECO:0000313" key="7">
    <source>
        <dbReference type="EMBL" id="TLX43195.1"/>
    </source>
</evidence>
<dbReference type="EC" id="3.5.1.2" evidence="3 6"/>
<feature type="binding site" evidence="6">
    <location>
        <position position="75"/>
    </location>
    <ligand>
        <name>substrate</name>
    </ligand>
</feature>
<feature type="binding site" evidence="6">
    <location>
        <position position="200"/>
    </location>
    <ligand>
        <name>substrate</name>
    </ligand>
</feature>
<dbReference type="Gene3D" id="3.40.710.10">
    <property type="entry name" value="DD-peptidase/beta-lactamase superfamily"/>
    <property type="match status" value="1"/>
</dbReference>
<keyword evidence="6" id="KW-0007">Acetylation</keyword>
<dbReference type="RefSeq" id="WP_138399549.1">
    <property type="nucleotide sequence ID" value="NZ_JBAFVI010000002.1"/>
</dbReference>
<evidence type="ECO:0000256" key="3">
    <source>
        <dbReference type="ARBA" id="ARBA00012918"/>
    </source>
</evidence>
<proteinExistence type="inferred from homology"/>
<dbReference type="EMBL" id="VAUP01000022">
    <property type="protein sequence ID" value="TLX43195.1"/>
    <property type="molecule type" value="Genomic_DNA"/>
</dbReference>
<dbReference type="Proteomes" id="UP000305131">
    <property type="component" value="Unassembled WGS sequence"/>
</dbReference>
<gene>
    <name evidence="6 7" type="primary">glsA</name>
    <name evidence="7" type="ORF">FBQ73_11215</name>
</gene>
<comment type="subunit">
    <text evidence="2 6">Homotetramer.</text>
</comment>
<evidence type="ECO:0000256" key="5">
    <source>
        <dbReference type="ARBA" id="ARBA00049534"/>
    </source>
</evidence>
<evidence type="ECO:0000256" key="2">
    <source>
        <dbReference type="ARBA" id="ARBA00011881"/>
    </source>
</evidence>
<evidence type="ECO:0000256" key="4">
    <source>
        <dbReference type="ARBA" id="ARBA00022801"/>
    </source>
</evidence>
<dbReference type="GO" id="GO:0004359">
    <property type="term" value="F:glutaminase activity"/>
    <property type="evidence" value="ECO:0007669"/>
    <property type="project" value="UniProtKB-UniRule"/>
</dbReference>
<dbReference type="InterPro" id="IPR015868">
    <property type="entry name" value="Glutaminase"/>
</dbReference>
<organism evidence="7 8">
    <name type="scientific">Xanthobacter autotrophicus</name>
    <dbReference type="NCBI Taxonomy" id="280"/>
    <lineage>
        <taxon>Bacteria</taxon>
        <taxon>Pseudomonadati</taxon>
        <taxon>Pseudomonadota</taxon>
        <taxon>Alphaproteobacteria</taxon>
        <taxon>Hyphomicrobiales</taxon>
        <taxon>Xanthobacteraceae</taxon>
        <taxon>Xanthobacter</taxon>
    </lineage>
</organism>
<comment type="similarity">
    <text evidence="1 6">Belongs to the glutaminase family.</text>
</comment>
<feature type="binding site" evidence="6">
    <location>
        <position position="270"/>
    </location>
    <ligand>
        <name>substrate</name>
    </ligand>
</feature>
<dbReference type="AlphaFoldDB" id="A0A6C1KG63"/>
<accession>A0A6C1KG63</accession>
<reference evidence="7 8" key="1">
    <citation type="submission" date="2019-05" db="EMBL/GenBank/DDBJ databases">
        <authorList>
            <person name="Zhou X."/>
        </authorList>
    </citation>
    <scope>NUCLEOTIDE SEQUENCE [LARGE SCALE GENOMIC DNA]</scope>
    <source>
        <strain evidence="7 8">DSM 432</strain>
    </source>
</reference>
<protein>
    <recommendedName>
        <fullName evidence="3 6">Glutaminase</fullName>
        <ecNumber evidence="3 6">3.5.1.2</ecNumber>
    </recommendedName>
</protein>
<feature type="binding site" evidence="6">
    <location>
        <position position="252"/>
    </location>
    <ligand>
        <name>substrate</name>
    </ligand>
</feature>
<feature type="binding site" evidence="6">
    <location>
        <position position="125"/>
    </location>
    <ligand>
        <name>substrate</name>
    </ligand>
</feature>
<evidence type="ECO:0000256" key="1">
    <source>
        <dbReference type="ARBA" id="ARBA00011076"/>
    </source>
</evidence>
<keyword evidence="4 6" id="KW-0378">Hydrolase</keyword>
<dbReference type="GeneID" id="95774024"/>
<dbReference type="FunFam" id="3.40.710.10:FF:000005">
    <property type="entry name" value="Glutaminase"/>
    <property type="match status" value="1"/>
</dbReference>
<dbReference type="Pfam" id="PF04960">
    <property type="entry name" value="Glutaminase"/>
    <property type="match status" value="1"/>
</dbReference>
<dbReference type="SUPFAM" id="SSF56601">
    <property type="entry name" value="beta-lactamase/transpeptidase-like"/>
    <property type="match status" value="1"/>
</dbReference>
<sequence>MPDVSSIPEIEQAYGLKGVLEHSFERTRHDASGMLADYIPELAKADPERFGIAVASVSGEVVGVGDVDLPFTIQSISKALAYCLALEALGRDKVLAHVGVEPSGDAFNAIVFDALSNRPFNPMVNAGAITVSGLLAEAFGAEAFEVVLDRFSAAAGRRLAMDETVFRSEAQTGHRNRGIAHLLKCAGALGADVDDAVELYFRQCSILVTATDLAVMGATLANIGENPLTGSAVFAVEAVRNTLSVMFTCGMYDFAGNWAFDVGVPAKSGVGGGILGVVNRQLGIGTYSPRLDAKGNSVRGISAFRDLTEEMGLHVFDPTNRGSSLLSAYRR</sequence>
<feature type="binding site" evidence="6">
    <location>
        <position position="176"/>
    </location>
    <ligand>
        <name>substrate</name>
    </ligand>
</feature>
<dbReference type="GO" id="GO:0006537">
    <property type="term" value="P:glutamate biosynthetic process"/>
    <property type="evidence" value="ECO:0007669"/>
    <property type="project" value="TreeGrafter"/>
</dbReference>
<dbReference type="HAMAP" id="MF_00313">
    <property type="entry name" value="Glutaminase"/>
    <property type="match status" value="1"/>
</dbReference>
<dbReference type="PANTHER" id="PTHR12544:SF29">
    <property type="entry name" value="GLUTAMINASE"/>
    <property type="match status" value="1"/>
</dbReference>
<evidence type="ECO:0000256" key="6">
    <source>
        <dbReference type="HAMAP-Rule" id="MF_00313"/>
    </source>
</evidence>
<comment type="caution">
    <text evidence="7">The sequence shown here is derived from an EMBL/GenBank/DDBJ whole genome shotgun (WGS) entry which is preliminary data.</text>
</comment>
<evidence type="ECO:0000313" key="8">
    <source>
        <dbReference type="Proteomes" id="UP000305131"/>
    </source>
</evidence>
<dbReference type="InterPro" id="IPR012338">
    <property type="entry name" value="Beta-lactam/transpept-like"/>
</dbReference>
<feature type="binding site" evidence="6">
    <location>
        <position position="169"/>
    </location>
    <ligand>
        <name>substrate</name>
    </ligand>
</feature>
<dbReference type="PANTHER" id="PTHR12544">
    <property type="entry name" value="GLUTAMINASE"/>
    <property type="match status" value="1"/>
</dbReference>
<dbReference type="GO" id="GO:0006543">
    <property type="term" value="P:L-glutamine catabolic process"/>
    <property type="evidence" value="ECO:0007669"/>
    <property type="project" value="TreeGrafter"/>
</dbReference>
<dbReference type="NCBIfam" id="TIGR03814">
    <property type="entry name" value="Gln_ase"/>
    <property type="match status" value="1"/>
</dbReference>
<name>A0A6C1KG63_XANAU</name>